<dbReference type="HOGENOM" id="CLU_124897_1_0_9"/>
<dbReference type="PANTHER" id="PTHR37425">
    <property type="match status" value="1"/>
</dbReference>
<evidence type="ECO:0000256" key="6">
    <source>
        <dbReference type="ARBA" id="ARBA00022801"/>
    </source>
</evidence>
<evidence type="ECO:0000256" key="9">
    <source>
        <dbReference type="ARBA" id="ARBA00023316"/>
    </source>
</evidence>
<dbReference type="Pfam" id="PF08291">
    <property type="entry name" value="Peptidase_M15_3"/>
    <property type="match status" value="1"/>
</dbReference>
<feature type="domain" description="Peptidase M15A C-terminal" evidence="12">
    <location>
        <begin position="9"/>
        <end position="108"/>
    </location>
</feature>
<keyword evidence="6" id="KW-0378">Hydrolase</keyword>
<evidence type="ECO:0000256" key="10">
    <source>
        <dbReference type="ARBA" id="ARBA00093448"/>
    </source>
</evidence>
<evidence type="ECO:0000256" key="2">
    <source>
        <dbReference type="ARBA" id="ARBA00004776"/>
    </source>
</evidence>
<dbReference type="GO" id="GO:0008237">
    <property type="term" value="F:metallopeptidase activity"/>
    <property type="evidence" value="ECO:0007669"/>
    <property type="project" value="UniProtKB-KW"/>
</dbReference>
<evidence type="ECO:0000256" key="11">
    <source>
        <dbReference type="ARBA" id="ARBA00093666"/>
    </source>
</evidence>
<dbReference type="InterPro" id="IPR010275">
    <property type="entry name" value="MepK"/>
</dbReference>
<dbReference type="GO" id="GO:0006508">
    <property type="term" value="P:proteolysis"/>
    <property type="evidence" value="ECO:0007669"/>
    <property type="project" value="UniProtKB-KW"/>
</dbReference>
<keyword evidence="5" id="KW-0732">Signal</keyword>
<dbReference type="SUPFAM" id="SSF55166">
    <property type="entry name" value="Hedgehog/DD-peptidase"/>
    <property type="match status" value="1"/>
</dbReference>
<keyword evidence="4" id="KW-0479">Metal-binding</keyword>
<evidence type="ECO:0000313" key="13">
    <source>
        <dbReference type="EMBL" id="ABW18854.1"/>
    </source>
</evidence>
<proteinExistence type="inferred from homology"/>
<keyword evidence="8" id="KW-0482">Metalloprotease</keyword>
<evidence type="ECO:0000256" key="8">
    <source>
        <dbReference type="ARBA" id="ARBA00023049"/>
    </source>
</evidence>
<dbReference type="PANTHER" id="PTHR37425:SF1">
    <property type="entry name" value="OUTER MEMBRANE PROTEIN"/>
    <property type="match status" value="1"/>
</dbReference>
<evidence type="ECO:0000313" key="14">
    <source>
        <dbReference type="Proteomes" id="UP000000269"/>
    </source>
</evidence>
<dbReference type="InterPro" id="IPR009045">
    <property type="entry name" value="Zn_M74/Hedgehog-like"/>
</dbReference>
<evidence type="ECO:0000256" key="4">
    <source>
        <dbReference type="ARBA" id="ARBA00022723"/>
    </source>
</evidence>
<protein>
    <recommendedName>
        <fullName evidence="11">Murein endopeptidase K</fullName>
    </recommendedName>
</protein>
<gene>
    <name evidence="13" type="ordered locus">Clos_1309</name>
</gene>
<dbReference type="GO" id="GO:0046872">
    <property type="term" value="F:metal ion binding"/>
    <property type="evidence" value="ECO:0007669"/>
    <property type="project" value="UniProtKB-KW"/>
</dbReference>
<reference evidence="14" key="1">
    <citation type="submission" date="2007-10" db="EMBL/GenBank/DDBJ databases">
        <title>Complete genome of Alkaliphilus oremlandii OhILAs.</title>
        <authorList>
            <person name="Copeland A."/>
            <person name="Lucas S."/>
            <person name="Lapidus A."/>
            <person name="Barry K."/>
            <person name="Detter J.C."/>
            <person name="Glavina del Rio T."/>
            <person name="Hammon N."/>
            <person name="Israni S."/>
            <person name="Dalin E."/>
            <person name="Tice H."/>
            <person name="Pitluck S."/>
            <person name="Chain P."/>
            <person name="Malfatti S."/>
            <person name="Shin M."/>
            <person name="Vergez L."/>
            <person name="Schmutz J."/>
            <person name="Larimer F."/>
            <person name="Land M."/>
            <person name="Hauser L."/>
            <person name="Kyrpides N."/>
            <person name="Mikhailova N."/>
            <person name="Stolz J.F."/>
            <person name="Dawson A."/>
            <person name="Fisher E."/>
            <person name="Crable B."/>
            <person name="Perera E."/>
            <person name="Lisak J."/>
            <person name="Ranganathan M."/>
            <person name="Basu P."/>
            <person name="Richardson P."/>
        </authorList>
    </citation>
    <scope>NUCLEOTIDE SEQUENCE [LARGE SCALE GENOMIC DNA]</scope>
    <source>
        <strain evidence="14">OhILAs</strain>
    </source>
</reference>
<organism evidence="13 14">
    <name type="scientific">Alkaliphilus oremlandii (strain OhILAs)</name>
    <name type="common">Clostridium oremlandii (strain OhILAs)</name>
    <dbReference type="NCBI Taxonomy" id="350688"/>
    <lineage>
        <taxon>Bacteria</taxon>
        <taxon>Bacillati</taxon>
        <taxon>Bacillota</taxon>
        <taxon>Clostridia</taxon>
        <taxon>Peptostreptococcales</taxon>
        <taxon>Natronincolaceae</taxon>
        <taxon>Alkaliphilus</taxon>
    </lineage>
</organism>
<dbReference type="RefSeq" id="WP_012159166.1">
    <property type="nucleotide sequence ID" value="NC_009922.1"/>
</dbReference>
<dbReference type="OrthoDB" id="5242612at2"/>
<dbReference type="KEGG" id="aoe:Clos_1309"/>
<dbReference type="AlphaFoldDB" id="A8MGC6"/>
<name>A8MGC6_ALKOO</name>
<comment type="similarity">
    <text evidence="10">Belongs to the peptidase M15 family.</text>
</comment>
<dbReference type="EMBL" id="CP000853">
    <property type="protein sequence ID" value="ABW18854.1"/>
    <property type="molecule type" value="Genomic_DNA"/>
</dbReference>
<accession>A8MGC6</accession>
<evidence type="ECO:0000259" key="12">
    <source>
        <dbReference type="Pfam" id="PF08291"/>
    </source>
</evidence>
<keyword evidence="9" id="KW-0961">Cell wall biogenesis/degradation</keyword>
<dbReference type="Gene3D" id="3.30.1380.10">
    <property type="match status" value="1"/>
</dbReference>
<keyword evidence="14" id="KW-1185">Reference proteome</keyword>
<dbReference type="GO" id="GO:0071555">
    <property type="term" value="P:cell wall organization"/>
    <property type="evidence" value="ECO:0007669"/>
    <property type="project" value="UniProtKB-KW"/>
</dbReference>
<keyword evidence="7" id="KW-0862">Zinc</keyword>
<evidence type="ECO:0000256" key="5">
    <source>
        <dbReference type="ARBA" id="ARBA00022729"/>
    </source>
</evidence>
<comment type="pathway">
    <text evidence="2">Cell wall biogenesis; cell wall polysaccharide biosynthesis.</text>
</comment>
<evidence type="ECO:0000256" key="7">
    <source>
        <dbReference type="ARBA" id="ARBA00022833"/>
    </source>
</evidence>
<keyword evidence="3" id="KW-0645">Protease</keyword>
<dbReference type="Proteomes" id="UP000000269">
    <property type="component" value="Chromosome"/>
</dbReference>
<dbReference type="STRING" id="350688.Clos_1309"/>
<sequence>MNNIQISKNFKLKEFDCSHGDSVVKLDSRLLEKLQLLRDKLNNPINVTSGYRTPECNKRVGGSSNSYHMKGMAADIYSPGYTPAQIAKAAEEVGFTGIGIYSTFVHVDVRPNKYHFKGKY</sequence>
<evidence type="ECO:0000256" key="3">
    <source>
        <dbReference type="ARBA" id="ARBA00022670"/>
    </source>
</evidence>
<comment type="cofactor">
    <cofactor evidence="1">
        <name>Zn(2+)</name>
        <dbReference type="ChEBI" id="CHEBI:29105"/>
    </cofactor>
</comment>
<evidence type="ECO:0000256" key="1">
    <source>
        <dbReference type="ARBA" id="ARBA00001947"/>
    </source>
</evidence>
<dbReference type="eggNOG" id="COG3108">
    <property type="taxonomic scope" value="Bacteria"/>
</dbReference>
<dbReference type="InterPro" id="IPR013230">
    <property type="entry name" value="Peptidase_M15A_C"/>
</dbReference>